<dbReference type="FunFam" id="1.25.40.10:FF:000184">
    <property type="entry name" value="Pentatricopeptide repeat-containing protein, chloroplastic"/>
    <property type="match status" value="1"/>
</dbReference>
<dbReference type="GO" id="GO:0009451">
    <property type="term" value="P:RNA modification"/>
    <property type="evidence" value="ECO:0007669"/>
    <property type="project" value="InterPro"/>
</dbReference>
<dbReference type="InterPro" id="IPR002885">
    <property type="entry name" value="PPR_rpt"/>
</dbReference>
<evidence type="ECO:0000256" key="3">
    <source>
        <dbReference type="PROSITE-ProRule" id="PRU00708"/>
    </source>
</evidence>
<dbReference type="FunFam" id="1.25.40.10:FF:000348">
    <property type="entry name" value="Pentatricopeptide repeat-containing protein chloroplastic"/>
    <property type="match status" value="1"/>
</dbReference>
<evidence type="ECO:0000256" key="1">
    <source>
        <dbReference type="ARBA" id="ARBA00006643"/>
    </source>
</evidence>
<feature type="repeat" description="PPR" evidence="3">
    <location>
        <begin position="189"/>
        <end position="219"/>
    </location>
</feature>
<dbReference type="InterPro" id="IPR011990">
    <property type="entry name" value="TPR-like_helical_dom_sf"/>
</dbReference>
<dbReference type="PANTHER" id="PTHR47926">
    <property type="entry name" value="PENTATRICOPEPTIDE REPEAT-CONTAINING PROTEIN"/>
    <property type="match status" value="1"/>
</dbReference>
<feature type="repeat" description="PPR" evidence="3">
    <location>
        <begin position="290"/>
        <end position="320"/>
    </location>
</feature>
<dbReference type="EMBL" id="JAWXYG010000002">
    <property type="protein sequence ID" value="KAK4279637.1"/>
    <property type="molecule type" value="Genomic_DNA"/>
</dbReference>
<dbReference type="Pfam" id="PF13041">
    <property type="entry name" value="PPR_2"/>
    <property type="match status" value="2"/>
</dbReference>
<feature type="domain" description="DYW" evidence="4">
    <location>
        <begin position="536"/>
        <end position="628"/>
    </location>
</feature>
<evidence type="ECO:0000313" key="5">
    <source>
        <dbReference type="EMBL" id="KAK4279637.1"/>
    </source>
</evidence>
<sequence>MIGEYKMLQVHSASPPKVPSHPQIPEILKTNLLKNFNSPFELKQAHALLIKTHTPLSSLPLTRVGLVCALNPSFVYAQRIFQTLEKPEIVVWNSCLKIFAEGDSPQDAIFLFYRLRQVDVLPDDFTFSFVLKACANLLDVFNCRIVHGYVEKLGLQGNLILQNMIVHLYALCGAMSDARLLFVKMPQRDVVTYNIMISQRIKEGNLNMAYGLFSKMSERNVRSWTSMISGFVQCGRSKEAIRLFLEMESEGQRPNEVTVVAVLSACADLGALDLGKRVHEYSNQSGFHENLHISNTLIDMYVKCGCLEGSYRVFEAMRERTIVSWSAMIAGFAMHGEGEKALELYDEMIRSGMKPNDVTFVALLHACSHMGLVDKGREFFTMMTRDYGIEPKIEHFGCMVDLFSRAGLLKEAHEFIVNMPMAPNGVIWGALLGGCRVHKNIELAEEAIRHISELDPLNDGYHVVLSNVYAEAGHWEKVARIRKLMKHQGVKKTPGWSSITINGAVHEFVAGDESHPQAEEIFEMWEKLLVKVKLKGYVPNTSVVLLDVEDKEKEKFLFRHSEKLALVFGLMKLPPGMSIRIMKNLRMCEDCHAFFKLISAIENRDIVVRDRNRFHCFKNGACTCRDYW</sequence>
<gene>
    <name evidence="5" type="ORF">QN277_011383</name>
</gene>
<evidence type="ECO:0000256" key="2">
    <source>
        <dbReference type="ARBA" id="ARBA00022737"/>
    </source>
</evidence>
<dbReference type="Pfam" id="PF20430">
    <property type="entry name" value="Eplus_motif"/>
    <property type="match status" value="1"/>
</dbReference>
<dbReference type="Pfam" id="PF20431">
    <property type="entry name" value="E_motif"/>
    <property type="match status" value="1"/>
</dbReference>
<accession>A0AAE1MYN6</accession>
<dbReference type="InterPro" id="IPR032867">
    <property type="entry name" value="DYW_dom"/>
</dbReference>
<keyword evidence="6" id="KW-1185">Reference proteome</keyword>
<dbReference type="GO" id="GO:0008270">
    <property type="term" value="F:zinc ion binding"/>
    <property type="evidence" value="ECO:0007669"/>
    <property type="project" value="InterPro"/>
</dbReference>
<evidence type="ECO:0000313" key="6">
    <source>
        <dbReference type="Proteomes" id="UP001293593"/>
    </source>
</evidence>
<dbReference type="PROSITE" id="PS51375">
    <property type="entry name" value="PPR"/>
    <property type="match status" value="5"/>
</dbReference>
<feature type="repeat" description="PPR" evidence="3">
    <location>
        <begin position="220"/>
        <end position="254"/>
    </location>
</feature>
<dbReference type="InterPro" id="IPR046849">
    <property type="entry name" value="E2_motif"/>
</dbReference>
<reference evidence="5" key="1">
    <citation type="submission" date="2023-10" db="EMBL/GenBank/DDBJ databases">
        <title>Chromosome-level genome of the transformable northern wattle, Acacia crassicarpa.</title>
        <authorList>
            <person name="Massaro I."/>
            <person name="Sinha N.R."/>
            <person name="Poethig S."/>
            <person name="Leichty A.R."/>
        </authorList>
    </citation>
    <scope>NUCLEOTIDE SEQUENCE</scope>
    <source>
        <strain evidence="5">Acra3RX</strain>
        <tissue evidence="5">Leaf</tissue>
    </source>
</reference>
<comment type="similarity">
    <text evidence="1">Belongs to the PPR family. PCMP-H subfamily.</text>
</comment>
<feature type="repeat" description="PPR" evidence="3">
    <location>
        <begin position="356"/>
        <end position="391"/>
    </location>
</feature>
<dbReference type="Pfam" id="PF14432">
    <property type="entry name" value="DYW_deaminase"/>
    <property type="match status" value="1"/>
</dbReference>
<protein>
    <recommendedName>
        <fullName evidence="4">DYW domain-containing protein</fullName>
    </recommendedName>
</protein>
<dbReference type="GO" id="GO:0003723">
    <property type="term" value="F:RNA binding"/>
    <property type="evidence" value="ECO:0007669"/>
    <property type="project" value="InterPro"/>
</dbReference>
<comment type="caution">
    <text evidence="5">The sequence shown here is derived from an EMBL/GenBank/DDBJ whole genome shotgun (WGS) entry which is preliminary data.</text>
</comment>
<dbReference type="AlphaFoldDB" id="A0AAE1MYN6"/>
<proteinExistence type="inferred from homology"/>
<dbReference type="Proteomes" id="UP001293593">
    <property type="component" value="Unassembled WGS sequence"/>
</dbReference>
<dbReference type="NCBIfam" id="TIGR00756">
    <property type="entry name" value="PPR"/>
    <property type="match status" value="5"/>
</dbReference>
<dbReference type="InterPro" id="IPR046960">
    <property type="entry name" value="PPR_At4g14850-like_plant"/>
</dbReference>
<keyword evidence="2" id="KW-0677">Repeat</keyword>
<organism evidence="5 6">
    <name type="scientific">Acacia crassicarpa</name>
    <name type="common">northern wattle</name>
    <dbReference type="NCBI Taxonomy" id="499986"/>
    <lineage>
        <taxon>Eukaryota</taxon>
        <taxon>Viridiplantae</taxon>
        <taxon>Streptophyta</taxon>
        <taxon>Embryophyta</taxon>
        <taxon>Tracheophyta</taxon>
        <taxon>Spermatophyta</taxon>
        <taxon>Magnoliopsida</taxon>
        <taxon>eudicotyledons</taxon>
        <taxon>Gunneridae</taxon>
        <taxon>Pentapetalae</taxon>
        <taxon>rosids</taxon>
        <taxon>fabids</taxon>
        <taxon>Fabales</taxon>
        <taxon>Fabaceae</taxon>
        <taxon>Caesalpinioideae</taxon>
        <taxon>mimosoid clade</taxon>
        <taxon>Acacieae</taxon>
        <taxon>Acacia</taxon>
    </lineage>
</organism>
<dbReference type="Gene3D" id="1.25.40.10">
    <property type="entry name" value="Tetratricopeptide repeat domain"/>
    <property type="match status" value="4"/>
</dbReference>
<dbReference type="InterPro" id="IPR046848">
    <property type="entry name" value="E_motif"/>
</dbReference>
<feature type="repeat" description="PPR" evidence="3">
    <location>
        <begin position="321"/>
        <end position="355"/>
    </location>
</feature>
<dbReference type="PANTHER" id="PTHR47926:SF458">
    <property type="entry name" value="PENTATRICOPEPTIDE REPEAT-CONTAINING PROTEIN"/>
    <property type="match status" value="1"/>
</dbReference>
<name>A0AAE1MYN6_9FABA</name>
<evidence type="ECO:0000259" key="4">
    <source>
        <dbReference type="Pfam" id="PF14432"/>
    </source>
</evidence>
<dbReference type="Pfam" id="PF01535">
    <property type="entry name" value="PPR"/>
    <property type="match status" value="2"/>
</dbReference>